<dbReference type="Pfam" id="PF00672">
    <property type="entry name" value="HAMP"/>
    <property type="match status" value="1"/>
</dbReference>
<dbReference type="Proteomes" id="UP000076623">
    <property type="component" value="Chromosome"/>
</dbReference>
<feature type="transmembrane region" description="Helical" evidence="10">
    <location>
        <begin position="20"/>
        <end position="37"/>
    </location>
</feature>
<dbReference type="PANTHER" id="PTHR32089:SF112">
    <property type="entry name" value="LYSOZYME-LIKE PROTEIN-RELATED"/>
    <property type="match status" value="1"/>
</dbReference>
<accession>A0A160IN03</accession>
<dbReference type="PROSITE" id="PS50111">
    <property type="entry name" value="CHEMOTAXIS_TRANSDUC_2"/>
    <property type="match status" value="1"/>
</dbReference>
<keyword evidence="3 10" id="KW-0812">Transmembrane</keyword>
<dbReference type="InterPro" id="IPR033463">
    <property type="entry name" value="sCache_3"/>
</dbReference>
<dbReference type="CDD" id="cd11386">
    <property type="entry name" value="MCP_signal"/>
    <property type="match status" value="1"/>
</dbReference>
<keyword evidence="14" id="KW-1185">Reference proteome</keyword>
<evidence type="ECO:0000256" key="7">
    <source>
        <dbReference type="ARBA" id="ARBA00029447"/>
    </source>
</evidence>
<feature type="domain" description="Methyl-accepting transducer" evidence="11">
    <location>
        <begin position="283"/>
        <end position="554"/>
    </location>
</feature>
<comment type="subcellular location">
    <subcellularLocation>
        <location evidence="1">Cell membrane</location>
        <topology evidence="1">Multi-pass membrane protein</topology>
    </subcellularLocation>
</comment>
<dbReference type="EMBL" id="CP015378">
    <property type="protein sequence ID" value="ANC77356.1"/>
    <property type="molecule type" value="Genomic_DNA"/>
</dbReference>
<evidence type="ECO:0000256" key="9">
    <source>
        <dbReference type="SAM" id="MobiDB-lite"/>
    </source>
</evidence>
<dbReference type="SMART" id="SM00304">
    <property type="entry name" value="HAMP"/>
    <property type="match status" value="1"/>
</dbReference>
<evidence type="ECO:0000259" key="11">
    <source>
        <dbReference type="PROSITE" id="PS50111"/>
    </source>
</evidence>
<dbReference type="GO" id="GO:0007165">
    <property type="term" value="P:signal transduction"/>
    <property type="evidence" value="ECO:0007669"/>
    <property type="project" value="UniProtKB-KW"/>
</dbReference>
<organism evidence="13 14">
    <name type="scientific">Fictibacillus phosphorivorans</name>
    <dbReference type="NCBI Taxonomy" id="1221500"/>
    <lineage>
        <taxon>Bacteria</taxon>
        <taxon>Bacillati</taxon>
        <taxon>Bacillota</taxon>
        <taxon>Bacilli</taxon>
        <taxon>Bacillales</taxon>
        <taxon>Fictibacillaceae</taxon>
        <taxon>Fictibacillus</taxon>
    </lineage>
</organism>
<keyword evidence="5 10" id="KW-0472">Membrane</keyword>
<dbReference type="Pfam" id="PF00015">
    <property type="entry name" value="MCPsignal"/>
    <property type="match status" value="1"/>
</dbReference>
<keyword evidence="2" id="KW-1003">Cell membrane</keyword>
<name>A0A160IN03_9BACL</name>
<evidence type="ECO:0000256" key="10">
    <source>
        <dbReference type="SAM" id="Phobius"/>
    </source>
</evidence>
<dbReference type="PANTHER" id="PTHR32089">
    <property type="entry name" value="METHYL-ACCEPTING CHEMOTAXIS PROTEIN MCPB"/>
    <property type="match status" value="1"/>
</dbReference>
<dbReference type="InterPro" id="IPR029151">
    <property type="entry name" value="Sensor-like_sf"/>
</dbReference>
<dbReference type="SUPFAM" id="SSF58104">
    <property type="entry name" value="Methyl-accepting chemotaxis protein (MCP) signaling domain"/>
    <property type="match status" value="1"/>
</dbReference>
<evidence type="ECO:0000256" key="5">
    <source>
        <dbReference type="ARBA" id="ARBA00023136"/>
    </source>
</evidence>
<dbReference type="AlphaFoldDB" id="A0A160IN03"/>
<feature type="transmembrane region" description="Helical" evidence="10">
    <location>
        <begin position="188"/>
        <end position="210"/>
    </location>
</feature>
<evidence type="ECO:0000313" key="14">
    <source>
        <dbReference type="Proteomes" id="UP000076623"/>
    </source>
</evidence>
<feature type="domain" description="HAMP" evidence="12">
    <location>
        <begin position="212"/>
        <end position="264"/>
    </location>
</feature>
<evidence type="ECO:0000256" key="3">
    <source>
        <dbReference type="ARBA" id="ARBA00022692"/>
    </source>
</evidence>
<dbReference type="GO" id="GO:0005886">
    <property type="term" value="C:plasma membrane"/>
    <property type="evidence" value="ECO:0007669"/>
    <property type="project" value="UniProtKB-SubCell"/>
</dbReference>
<dbReference type="Pfam" id="PF17202">
    <property type="entry name" value="sCache_3_3"/>
    <property type="match status" value="1"/>
</dbReference>
<sequence>MEWRVEMFKNFGITSKINSLFIVMLLLFAGVVGYFAVSEVAQGIKNLATEKSKGDLGLAYKFVDSQFEGGWELRDGKLYKGETLFNENFSVVDEIGKVTGDTVTIFQGDTRVATNVMIDGKRAVGTQVSPEVKAVVLKEGKSFYGEAEVVGKKYMTAYMPLKNENDEIIGIFYVGASQHMVNVTIDSFMKYFLTVIIVTLIVFISVLVLFTNRLKKRLSNVTNAINAAGQGDFTIGIIDKSSDEIGILSRGFDNTRKNIQELINQTKEASEQVAAASDELSVSSEETSKATEQVSHAMEEVASGSENQIETISHASSIVSNISKGVGDVLTSVNIVKQLSSSANETASEGSKAVHETIHQMEVAELQVEKASEVVNSLEKKSVEINQIVNLITEISDQTNLLALNAAIEAARAGEHGRGFAIVADEVRKLAEQSRTAASEIHLLISEIQREAELAVGSIQEGTTSVSKGKKLVTTTGDTFLQIVQKIEEMAEESLGVTNVVDRVNKEAQDMVELISGVVEISQTFGAHSQQVAAASEEQLASMEEIQASAHSLSHMAEKLQRILDKFKI</sequence>
<dbReference type="STRING" id="1221500.ABE65_011300"/>
<gene>
    <name evidence="13" type="ORF">ABE65_011300</name>
</gene>
<evidence type="ECO:0000256" key="8">
    <source>
        <dbReference type="PROSITE-ProRule" id="PRU00284"/>
    </source>
</evidence>
<dbReference type="SMART" id="SM00283">
    <property type="entry name" value="MA"/>
    <property type="match status" value="1"/>
</dbReference>
<evidence type="ECO:0000313" key="13">
    <source>
        <dbReference type="EMBL" id="ANC77356.1"/>
    </source>
</evidence>
<reference evidence="13 14" key="1">
    <citation type="submission" date="2016-04" db="EMBL/GenBank/DDBJ databases">
        <title>Complete genome sequence of Fictibacillus phosphorivorans G25-29, a strain toxic to nematodes.</title>
        <authorList>
            <person name="Zheng Z."/>
        </authorList>
    </citation>
    <scope>NUCLEOTIDE SEQUENCE [LARGE SCALE GENOMIC DNA]</scope>
    <source>
        <strain evidence="13 14">G25-29</strain>
    </source>
</reference>
<keyword evidence="4 10" id="KW-1133">Transmembrane helix</keyword>
<dbReference type="PROSITE" id="PS50885">
    <property type="entry name" value="HAMP"/>
    <property type="match status" value="1"/>
</dbReference>
<evidence type="ECO:0000256" key="6">
    <source>
        <dbReference type="ARBA" id="ARBA00023224"/>
    </source>
</evidence>
<keyword evidence="6 8" id="KW-0807">Transducer</keyword>
<feature type="region of interest" description="Disordered" evidence="9">
    <location>
        <begin position="277"/>
        <end position="296"/>
    </location>
</feature>
<proteinExistence type="inferred from homology"/>
<evidence type="ECO:0000256" key="1">
    <source>
        <dbReference type="ARBA" id="ARBA00004651"/>
    </source>
</evidence>
<dbReference type="InterPro" id="IPR003660">
    <property type="entry name" value="HAMP_dom"/>
</dbReference>
<dbReference type="Gene3D" id="1.10.287.950">
    <property type="entry name" value="Methyl-accepting chemotaxis protein"/>
    <property type="match status" value="1"/>
</dbReference>
<dbReference type="KEGG" id="fpn:ABE65_011300"/>
<evidence type="ECO:0000256" key="4">
    <source>
        <dbReference type="ARBA" id="ARBA00022989"/>
    </source>
</evidence>
<evidence type="ECO:0000256" key="2">
    <source>
        <dbReference type="ARBA" id="ARBA00022475"/>
    </source>
</evidence>
<dbReference type="RefSeq" id="WP_082861390.1">
    <property type="nucleotide sequence ID" value="NZ_CP015378.1"/>
</dbReference>
<dbReference type="SUPFAM" id="SSF103190">
    <property type="entry name" value="Sensory domain-like"/>
    <property type="match status" value="1"/>
</dbReference>
<dbReference type="CDD" id="cd06225">
    <property type="entry name" value="HAMP"/>
    <property type="match status" value="1"/>
</dbReference>
<dbReference type="Gene3D" id="1.10.8.500">
    <property type="entry name" value="HAMP domain in histidine kinase"/>
    <property type="match status" value="1"/>
</dbReference>
<protein>
    <recommendedName>
        <fullName evidence="15">Methyl-accepting chemotaxis protein</fullName>
    </recommendedName>
</protein>
<feature type="compositionally biased region" description="Polar residues" evidence="9">
    <location>
        <begin position="280"/>
        <end position="294"/>
    </location>
</feature>
<comment type="similarity">
    <text evidence="7">Belongs to the methyl-accepting chemotaxis (MCP) protein family.</text>
</comment>
<evidence type="ECO:0000259" key="12">
    <source>
        <dbReference type="PROSITE" id="PS50885"/>
    </source>
</evidence>
<dbReference type="InterPro" id="IPR004089">
    <property type="entry name" value="MCPsignal_dom"/>
</dbReference>
<evidence type="ECO:0008006" key="15">
    <source>
        <dbReference type="Google" id="ProtNLM"/>
    </source>
</evidence>